<keyword evidence="2" id="KW-1133">Transmembrane helix</keyword>
<keyword evidence="5" id="KW-1185">Reference proteome</keyword>
<sequence length="373" mass="39687">MLLSISASPIWILLLFLTSFPRCVIAIANPSTKSGARLDRDENYFTSPPSSDSGSSSDPSSNPVYEVGDILEISWVTTLDIFNVTIWQHRGSEEGSVSGGTIFSKAHSSDSISNITWAVQTYALDLSTSPAFFLSIDADTVSTNPDFENWNNNGFTSILFNISSSSSSTQSQSPTETESQPNPEITGTTLTSTGKIALGLGVGIGAPLISLLAILAYLQYRSARRGYAGSSQHHHQNTHLHPHSHGQSHHPSAMTMPIATQYPSLSPSPAIEGVQVPLYRSRAPSELPQKLGPPVILPPWEVHATPASGPTPDPPAGPISAPAPAPVSTVSRSTTVLDTGSRRGRDRREGARSVTVRSSRGLGIPELPGENYI</sequence>
<feature type="region of interest" description="Disordered" evidence="1">
    <location>
        <begin position="305"/>
        <end position="373"/>
    </location>
</feature>
<proteinExistence type="predicted"/>
<evidence type="ECO:0000256" key="2">
    <source>
        <dbReference type="SAM" id="Phobius"/>
    </source>
</evidence>
<feature type="region of interest" description="Disordered" evidence="1">
    <location>
        <begin position="228"/>
        <end position="254"/>
    </location>
</feature>
<keyword evidence="2" id="KW-0812">Transmembrane</keyword>
<dbReference type="GeneID" id="98148466"/>
<feature type="compositionally biased region" description="Low complexity" evidence="1">
    <location>
        <begin position="166"/>
        <end position="181"/>
    </location>
</feature>
<feature type="compositionally biased region" description="Basic residues" evidence="1">
    <location>
        <begin position="232"/>
        <end position="248"/>
    </location>
</feature>
<keyword evidence="3" id="KW-0732">Signal</keyword>
<evidence type="ECO:0000313" key="4">
    <source>
        <dbReference type="EMBL" id="KAL2865157.1"/>
    </source>
</evidence>
<evidence type="ECO:0000313" key="5">
    <source>
        <dbReference type="Proteomes" id="UP001610432"/>
    </source>
</evidence>
<feature type="chain" id="PRO_5046460859" description="Mid2 domain-containing protein" evidence="3">
    <location>
        <begin position="27"/>
        <end position="373"/>
    </location>
</feature>
<keyword evidence="2" id="KW-0472">Membrane</keyword>
<dbReference type="EMBL" id="JBFXLQ010000034">
    <property type="protein sequence ID" value="KAL2865157.1"/>
    <property type="molecule type" value="Genomic_DNA"/>
</dbReference>
<feature type="compositionally biased region" description="Low complexity" evidence="1">
    <location>
        <begin position="47"/>
        <end position="61"/>
    </location>
</feature>
<feature type="signal peptide" evidence="3">
    <location>
        <begin position="1"/>
        <end position="26"/>
    </location>
</feature>
<feature type="compositionally biased region" description="Pro residues" evidence="1">
    <location>
        <begin position="309"/>
        <end position="325"/>
    </location>
</feature>
<feature type="region of interest" description="Disordered" evidence="1">
    <location>
        <begin position="166"/>
        <end position="188"/>
    </location>
</feature>
<dbReference type="RefSeq" id="XP_070884136.1">
    <property type="nucleotide sequence ID" value="XM_071033394.1"/>
</dbReference>
<name>A0ABR4LLB2_9EURO</name>
<evidence type="ECO:0008006" key="6">
    <source>
        <dbReference type="Google" id="ProtNLM"/>
    </source>
</evidence>
<organism evidence="4 5">
    <name type="scientific">Aspergillus lucknowensis</name>
    <dbReference type="NCBI Taxonomy" id="176173"/>
    <lineage>
        <taxon>Eukaryota</taxon>
        <taxon>Fungi</taxon>
        <taxon>Dikarya</taxon>
        <taxon>Ascomycota</taxon>
        <taxon>Pezizomycotina</taxon>
        <taxon>Eurotiomycetes</taxon>
        <taxon>Eurotiomycetidae</taxon>
        <taxon>Eurotiales</taxon>
        <taxon>Aspergillaceae</taxon>
        <taxon>Aspergillus</taxon>
        <taxon>Aspergillus subgen. Nidulantes</taxon>
    </lineage>
</organism>
<evidence type="ECO:0000256" key="1">
    <source>
        <dbReference type="SAM" id="MobiDB-lite"/>
    </source>
</evidence>
<feature type="transmembrane region" description="Helical" evidence="2">
    <location>
        <begin position="196"/>
        <end position="218"/>
    </location>
</feature>
<reference evidence="4 5" key="1">
    <citation type="submission" date="2024-07" db="EMBL/GenBank/DDBJ databases">
        <title>Section-level genome sequencing and comparative genomics of Aspergillus sections Usti and Cavernicolus.</title>
        <authorList>
            <consortium name="Lawrence Berkeley National Laboratory"/>
            <person name="Nybo J.L."/>
            <person name="Vesth T.C."/>
            <person name="Theobald S."/>
            <person name="Frisvad J.C."/>
            <person name="Larsen T.O."/>
            <person name="Kjaerboelling I."/>
            <person name="Rothschild-Mancinelli K."/>
            <person name="Lyhne E.K."/>
            <person name="Kogle M.E."/>
            <person name="Barry K."/>
            <person name="Clum A."/>
            <person name="Na H."/>
            <person name="Ledsgaard L."/>
            <person name="Lin J."/>
            <person name="Lipzen A."/>
            <person name="Kuo A."/>
            <person name="Riley R."/>
            <person name="Mondo S."/>
            <person name="Labutti K."/>
            <person name="Haridas S."/>
            <person name="Pangalinan J."/>
            <person name="Salamov A.A."/>
            <person name="Simmons B.A."/>
            <person name="Magnuson J.K."/>
            <person name="Chen J."/>
            <person name="Drula E."/>
            <person name="Henrissat B."/>
            <person name="Wiebenga A."/>
            <person name="Lubbers R.J."/>
            <person name="Gomes A.C."/>
            <person name="Macurrencykelacurrency M.R."/>
            <person name="Stajich J."/>
            <person name="Grigoriev I.V."/>
            <person name="Mortensen U.H."/>
            <person name="De Vries R.P."/>
            <person name="Baker S.E."/>
            <person name="Andersen M.R."/>
        </authorList>
    </citation>
    <scope>NUCLEOTIDE SEQUENCE [LARGE SCALE GENOMIC DNA]</scope>
    <source>
        <strain evidence="4 5">CBS 449.75</strain>
    </source>
</reference>
<evidence type="ECO:0000256" key="3">
    <source>
        <dbReference type="SAM" id="SignalP"/>
    </source>
</evidence>
<feature type="compositionally biased region" description="Polar residues" evidence="1">
    <location>
        <begin position="328"/>
        <end position="338"/>
    </location>
</feature>
<gene>
    <name evidence="4" type="ORF">BJX67DRAFT_383150</name>
</gene>
<dbReference type="Proteomes" id="UP001610432">
    <property type="component" value="Unassembled WGS sequence"/>
</dbReference>
<feature type="compositionally biased region" description="Basic and acidic residues" evidence="1">
    <location>
        <begin position="340"/>
        <end position="351"/>
    </location>
</feature>
<comment type="caution">
    <text evidence="4">The sequence shown here is derived from an EMBL/GenBank/DDBJ whole genome shotgun (WGS) entry which is preliminary data.</text>
</comment>
<accession>A0ABR4LLB2</accession>
<feature type="region of interest" description="Disordered" evidence="1">
    <location>
        <begin position="38"/>
        <end position="62"/>
    </location>
</feature>
<protein>
    <recommendedName>
        <fullName evidence="6">Mid2 domain-containing protein</fullName>
    </recommendedName>
</protein>